<evidence type="ECO:0000313" key="11">
    <source>
        <dbReference type="RefSeq" id="XP_011074337.1"/>
    </source>
</evidence>
<reference evidence="11" key="1">
    <citation type="submission" date="2025-08" db="UniProtKB">
        <authorList>
            <consortium name="RefSeq"/>
        </authorList>
    </citation>
    <scope>IDENTIFICATION</scope>
</reference>
<evidence type="ECO:0000256" key="8">
    <source>
        <dbReference type="ARBA" id="ARBA00023030"/>
    </source>
</evidence>
<evidence type="ECO:0000313" key="10">
    <source>
        <dbReference type="Proteomes" id="UP000504604"/>
    </source>
</evidence>
<sequence>MAYKFINIFLILSLLLISLATASRPHQSTIKISAIKDAEVEGIEVEEASCEGVGKEECLMRRTLAAHIDYIYTGAHPPRRHH</sequence>
<comment type="similarity">
    <text evidence="2 9">Belongs to the phytosulfokine family.</text>
</comment>
<dbReference type="InterPro" id="IPR009438">
    <property type="entry name" value="Phytosulfokine"/>
</dbReference>
<dbReference type="PANTHER" id="PTHR33285:SF55">
    <property type="entry name" value="PHYTOSULFOKINES 3"/>
    <property type="match status" value="1"/>
</dbReference>
<dbReference type="GeneID" id="105159089"/>
<name>A0A6I9SVP4_SESIN</name>
<accession>A0A6I9SVP4</accession>
<proteinExistence type="inferred from homology"/>
<comment type="PTM">
    <text evidence="9">Sulfation is important for activity and for the binding to a putative membrane receptor.</text>
</comment>
<gene>
    <name evidence="11" type="primary">LOC105159089</name>
</gene>
<dbReference type="GO" id="GO:0030154">
    <property type="term" value="P:cell differentiation"/>
    <property type="evidence" value="ECO:0007669"/>
    <property type="project" value="UniProtKB-UniRule"/>
</dbReference>
<dbReference type="FunCoup" id="A0A6I9SVP4">
    <property type="interactions" value="36"/>
</dbReference>
<evidence type="ECO:0000256" key="2">
    <source>
        <dbReference type="ARBA" id="ARBA00010781"/>
    </source>
</evidence>
<evidence type="ECO:0000256" key="4">
    <source>
        <dbReference type="ARBA" id="ARBA00022525"/>
    </source>
</evidence>
<keyword evidence="5 9" id="KW-0765">Sulfation</keyword>
<dbReference type="AlphaFoldDB" id="A0A6I9SVP4"/>
<dbReference type="OrthoDB" id="1858282at2759"/>
<dbReference type="GO" id="GO:0005576">
    <property type="term" value="C:extracellular region"/>
    <property type="evidence" value="ECO:0007669"/>
    <property type="project" value="UniProtKB-SubCell"/>
</dbReference>
<evidence type="ECO:0000256" key="3">
    <source>
        <dbReference type="ARBA" id="ARBA00022473"/>
    </source>
</evidence>
<comment type="subcellular location">
    <subcellularLocation>
        <location evidence="1 9">Secreted</location>
    </subcellularLocation>
</comment>
<dbReference type="Pfam" id="PF06404">
    <property type="entry name" value="PSK"/>
    <property type="match status" value="1"/>
</dbReference>
<dbReference type="GO" id="GO:0008283">
    <property type="term" value="P:cell population proliferation"/>
    <property type="evidence" value="ECO:0007669"/>
    <property type="project" value="UniProtKB-UniRule"/>
</dbReference>
<protein>
    <recommendedName>
        <fullName evidence="9">Phytosulfokine</fullName>
    </recommendedName>
    <component>
        <recommendedName>
            <fullName evidence="9">Phytosulfokine-alpha</fullName>
            <shortName evidence="9">PSK-alpha</shortName>
            <shortName evidence="9">Phytosulfokine-a</shortName>
        </recommendedName>
    </component>
    <component>
        <recommendedName>
            <fullName evidence="9">Phytosulfokine-beta</fullName>
            <shortName evidence="9">PSK-beta</shortName>
            <shortName evidence="9">Phytosulfokine-b</shortName>
        </recommendedName>
    </component>
</protein>
<keyword evidence="10" id="KW-1185">Reference proteome</keyword>
<evidence type="ECO:0000256" key="7">
    <source>
        <dbReference type="ARBA" id="ARBA00022782"/>
    </source>
</evidence>
<dbReference type="PANTHER" id="PTHR33285">
    <property type="entry name" value="PHYTOSULFOKINES 3"/>
    <property type="match status" value="1"/>
</dbReference>
<keyword evidence="3 9" id="KW-0217">Developmental protein</keyword>
<dbReference type="InParanoid" id="A0A6I9SVP4"/>
<keyword evidence="8 9" id="KW-0339">Growth factor</keyword>
<keyword evidence="4 9" id="KW-0964">Secreted</keyword>
<evidence type="ECO:0000256" key="9">
    <source>
        <dbReference type="RuleBase" id="RU368031"/>
    </source>
</evidence>
<feature type="signal peptide" evidence="9">
    <location>
        <begin position="1"/>
        <end position="22"/>
    </location>
</feature>
<keyword evidence="6 9" id="KW-0732">Signal</keyword>
<dbReference type="Gramene" id="SIN_1011358.t">
    <property type="protein sequence ID" value="SIN_1011358.t"/>
    <property type="gene ID" value="SIN_1011358"/>
</dbReference>
<dbReference type="RefSeq" id="XP_011074337.1">
    <property type="nucleotide sequence ID" value="XM_011076035.2"/>
</dbReference>
<feature type="chain" id="PRO_5031609836" description="Phytosulfokine" evidence="9">
    <location>
        <begin position="23"/>
        <end position="82"/>
    </location>
</feature>
<dbReference type="Proteomes" id="UP000504604">
    <property type="component" value="Linkage group LG3"/>
</dbReference>
<comment type="function">
    <text evidence="9">Promotes plant cell differentiation, organogenesis and somatic embryogenesis as well as cell proliferation.</text>
</comment>
<dbReference type="KEGG" id="sind:105159089"/>
<keyword evidence="7 9" id="KW-0221">Differentiation</keyword>
<organism evidence="10 11">
    <name type="scientific">Sesamum indicum</name>
    <name type="common">Oriental sesame</name>
    <name type="synonym">Sesamum orientale</name>
    <dbReference type="NCBI Taxonomy" id="4182"/>
    <lineage>
        <taxon>Eukaryota</taxon>
        <taxon>Viridiplantae</taxon>
        <taxon>Streptophyta</taxon>
        <taxon>Embryophyta</taxon>
        <taxon>Tracheophyta</taxon>
        <taxon>Spermatophyta</taxon>
        <taxon>Magnoliopsida</taxon>
        <taxon>eudicotyledons</taxon>
        <taxon>Gunneridae</taxon>
        <taxon>Pentapetalae</taxon>
        <taxon>asterids</taxon>
        <taxon>lamiids</taxon>
        <taxon>Lamiales</taxon>
        <taxon>Pedaliaceae</taxon>
        <taxon>Sesamum</taxon>
    </lineage>
</organism>
<evidence type="ECO:0000256" key="6">
    <source>
        <dbReference type="ARBA" id="ARBA00022729"/>
    </source>
</evidence>
<dbReference type="GO" id="GO:0008083">
    <property type="term" value="F:growth factor activity"/>
    <property type="evidence" value="ECO:0007669"/>
    <property type="project" value="UniProtKB-UniRule"/>
</dbReference>
<evidence type="ECO:0000256" key="1">
    <source>
        <dbReference type="ARBA" id="ARBA00004613"/>
    </source>
</evidence>
<comment type="PTM">
    <text evidence="9">PSK-alpha is produced by endopeptidase digestion. PSK-beta is produced from PSK-alpha by exopeptidase digestion.</text>
</comment>
<evidence type="ECO:0000256" key="5">
    <source>
        <dbReference type="ARBA" id="ARBA00022641"/>
    </source>
</evidence>